<keyword evidence="1" id="KW-0472">Membrane</keyword>
<dbReference type="EMBL" id="FNZX01000007">
    <property type="protein sequence ID" value="SEK62900.1"/>
    <property type="molecule type" value="Genomic_DNA"/>
</dbReference>
<feature type="domain" description="RND related beta-barrel" evidence="2">
    <location>
        <begin position="256"/>
        <end position="327"/>
    </location>
</feature>
<keyword evidence="1" id="KW-1133">Transmembrane helix</keyword>
<keyword evidence="1" id="KW-0812">Transmembrane</keyword>
<dbReference type="Proteomes" id="UP000182321">
    <property type="component" value="Unassembled WGS sequence"/>
</dbReference>
<organism evidence="3 4">
    <name type="scientific">Pseudobutyrivibrio ruminis</name>
    <dbReference type="NCBI Taxonomy" id="46206"/>
    <lineage>
        <taxon>Bacteria</taxon>
        <taxon>Bacillati</taxon>
        <taxon>Bacillota</taxon>
        <taxon>Clostridia</taxon>
        <taxon>Lachnospirales</taxon>
        <taxon>Lachnospiraceae</taxon>
        <taxon>Pseudobutyrivibrio</taxon>
    </lineage>
</organism>
<reference evidence="4" key="1">
    <citation type="submission" date="2016-10" db="EMBL/GenBank/DDBJ databases">
        <authorList>
            <person name="Varghese N."/>
        </authorList>
    </citation>
    <scope>NUCLEOTIDE SEQUENCE [LARGE SCALE GENOMIC DNA]</scope>
    <source>
        <strain evidence="4">ACV-9</strain>
    </source>
</reference>
<accession>A0A1H7IMV0</accession>
<evidence type="ECO:0000259" key="2">
    <source>
        <dbReference type="Pfam" id="PF26011"/>
    </source>
</evidence>
<proteinExistence type="predicted"/>
<feature type="transmembrane region" description="Helical" evidence="1">
    <location>
        <begin position="27"/>
        <end position="48"/>
    </location>
</feature>
<evidence type="ECO:0000313" key="4">
    <source>
        <dbReference type="Proteomes" id="UP000182321"/>
    </source>
</evidence>
<evidence type="ECO:0000256" key="1">
    <source>
        <dbReference type="SAM" id="Phobius"/>
    </source>
</evidence>
<protein>
    <recommendedName>
        <fullName evidence="2">RND related beta-barrel domain-containing protein</fullName>
    </recommendedName>
</protein>
<dbReference type="Pfam" id="PF26011">
    <property type="entry name" value="Beta-barrel_RND_rel"/>
    <property type="match status" value="1"/>
</dbReference>
<sequence length="472" mass="53918">MPYNYVRQYMKRKKKNDNKIIKYPKQYHFSIGFIVIGVMFIYMMYHLFTYVTADNITVYEVSQGSISSNLEYNALAIRQEQIVYADNSGDILYLAENFGKVGSKSQVYALDTTGEILSSLENSGDDSEIVLDEEDYSKIQSTVSNYLIDYDGINFTKTYSFKNDLESQVEQLYTVSAMESMGDSLDSAIASGSFNIYNSATPGLVVYSIDGMEDLTTDTFTADSFDTSEYSTENLKAQESVVVGQPVYKLITSDHWNLVLEVDKDLYDSLQGESYLKIRFLEDDTETWTNLEFQEKAGKYYLVLTLDDSMDRFADSRYVHVKIINNNISGLKIPNSSIVEKEFYTIPKDYMMQGNNTDDAGFLLQSGSENMYITPTIYYESDEYYYIDDEIVTRGDKLIKPNSNEQYVVGSTTDKLEGVYNVNKGYAVFKQIEILYQNDDYSIIKTGTNYGISMYDHIVLQGDEVEENSIIN</sequence>
<dbReference type="AlphaFoldDB" id="A0A1H7IMV0"/>
<gene>
    <name evidence="3" type="ORF">SAMN02910377_01413</name>
</gene>
<name>A0A1H7IMV0_9FIRM</name>
<dbReference type="InterPro" id="IPR058729">
    <property type="entry name" value="Beta-barrel_RND-rel"/>
</dbReference>
<evidence type="ECO:0000313" key="3">
    <source>
        <dbReference type="EMBL" id="SEK62900.1"/>
    </source>
</evidence>
<keyword evidence="4" id="KW-1185">Reference proteome</keyword>